<feature type="compositionally biased region" description="Polar residues" evidence="1">
    <location>
        <begin position="156"/>
        <end position="169"/>
    </location>
</feature>
<comment type="caution">
    <text evidence="2">The sequence shown here is derived from an EMBL/GenBank/DDBJ whole genome shotgun (WGS) entry which is preliminary data.</text>
</comment>
<proteinExistence type="predicted"/>
<dbReference type="EMBL" id="JAGMVJ010000004">
    <property type="protein sequence ID" value="KAH7091485.1"/>
    <property type="molecule type" value="Genomic_DNA"/>
</dbReference>
<gene>
    <name evidence="2" type="ORF">FB567DRAFT_617115</name>
</gene>
<organism evidence="2 3">
    <name type="scientific">Paraphoma chrysanthemicola</name>
    <dbReference type="NCBI Taxonomy" id="798071"/>
    <lineage>
        <taxon>Eukaryota</taxon>
        <taxon>Fungi</taxon>
        <taxon>Dikarya</taxon>
        <taxon>Ascomycota</taxon>
        <taxon>Pezizomycotina</taxon>
        <taxon>Dothideomycetes</taxon>
        <taxon>Pleosporomycetidae</taxon>
        <taxon>Pleosporales</taxon>
        <taxon>Pleosporineae</taxon>
        <taxon>Phaeosphaeriaceae</taxon>
        <taxon>Paraphoma</taxon>
    </lineage>
</organism>
<dbReference type="PANTHER" id="PTHR33112:SF16">
    <property type="entry name" value="HETEROKARYON INCOMPATIBILITY DOMAIN-CONTAINING PROTEIN"/>
    <property type="match status" value="1"/>
</dbReference>
<reference evidence="2" key="1">
    <citation type="journal article" date="2021" name="Nat. Commun.">
        <title>Genetic determinants of endophytism in the Arabidopsis root mycobiome.</title>
        <authorList>
            <person name="Mesny F."/>
            <person name="Miyauchi S."/>
            <person name="Thiergart T."/>
            <person name="Pickel B."/>
            <person name="Atanasova L."/>
            <person name="Karlsson M."/>
            <person name="Huettel B."/>
            <person name="Barry K.W."/>
            <person name="Haridas S."/>
            <person name="Chen C."/>
            <person name="Bauer D."/>
            <person name="Andreopoulos W."/>
            <person name="Pangilinan J."/>
            <person name="LaButti K."/>
            <person name="Riley R."/>
            <person name="Lipzen A."/>
            <person name="Clum A."/>
            <person name="Drula E."/>
            <person name="Henrissat B."/>
            <person name="Kohler A."/>
            <person name="Grigoriev I.V."/>
            <person name="Martin F.M."/>
            <person name="Hacquard S."/>
        </authorList>
    </citation>
    <scope>NUCLEOTIDE SEQUENCE</scope>
    <source>
        <strain evidence="2">MPI-SDFR-AT-0120</strain>
    </source>
</reference>
<evidence type="ECO:0000313" key="2">
    <source>
        <dbReference type="EMBL" id="KAH7091485.1"/>
    </source>
</evidence>
<dbReference type="PANTHER" id="PTHR33112">
    <property type="entry name" value="DOMAIN PROTEIN, PUTATIVE-RELATED"/>
    <property type="match status" value="1"/>
</dbReference>
<dbReference type="Proteomes" id="UP000813461">
    <property type="component" value="Unassembled WGS sequence"/>
</dbReference>
<dbReference type="OrthoDB" id="3691074at2759"/>
<dbReference type="AlphaFoldDB" id="A0A8K0RFG0"/>
<evidence type="ECO:0000256" key="1">
    <source>
        <dbReference type="SAM" id="MobiDB-lite"/>
    </source>
</evidence>
<protein>
    <submittedName>
        <fullName evidence="2">Uncharacterized protein</fullName>
    </submittedName>
</protein>
<evidence type="ECO:0000313" key="3">
    <source>
        <dbReference type="Proteomes" id="UP000813461"/>
    </source>
</evidence>
<accession>A0A8K0RFG0</accession>
<name>A0A8K0RFG0_9PLEO</name>
<feature type="region of interest" description="Disordered" evidence="1">
    <location>
        <begin position="136"/>
        <end position="173"/>
    </location>
</feature>
<keyword evidence="3" id="KW-1185">Reference proteome</keyword>
<sequence>MSHYADRELTNPQDKLPAISGMAKILADSIGDAYFAGLWEGDLLRGLLWNVVVPRYRRLQALLVQLKLTRPMTGTYVAPSWSWASRDAVVSYRPLQSGYVRDYQPECSNWQASYDKDNLEKLELLLIASRLATSSDEDPSIALDSGEVSDSETDHYTISSEQQRKSTGGVTRDLSRLSVGHEVVGASECSSVEHDGDVHKRSDEKCYKDDSKVREAFGLLIYPAEEDGNYFRVGRFRCKVEEGGLSAFDDCPVRSVKII</sequence>